<dbReference type="Proteomes" id="UP000289323">
    <property type="component" value="Unassembled WGS sequence"/>
</dbReference>
<keyword evidence="1" id="KW-0479">Metal-binding</keyword>
<reference evidence="5 6" key="1">
    <citation type="submission" date="2018-04" db="EMBL/GenBank/DDBJ databases">
        <authorList>
            <person name="Huttner S."/>
            <person name="Dainat J."/>
        </authorList>
    </citation>
    <scope>NUCLEOTIDE SEQUENCE [LARGE SCALE GENOMIC DNA]</scope>
</reference>
<dbReference type="AlphaFoldDB" id="A0A446BX63"/>
<evidence type="ECO:0000313" key="6">
    <source>
        <dbReference type="Proteomes" id="UP000289323"/>
    </source>
</evidence>
<sequence length="164" mass="18367">MAIAKGRHRFGRYVSNNATAMFPSLHEAVEDAIHANIFPEPWFNQAGGDHDAIDDYSTHVMGSFECRNPTCSQQGWGSKKIAIQIRRYAGNGYNAVVYKQRCKSCKQLGVLRLDEKSYVDRVSYRLKKWAGIPTTPPEYNGDKGGPAHEHLLCEGCRMGRCNGD</sequence>
<dbReference type="SMART" id="SM01328">
    <property type="entry name" value="zf-3CxxC"/>
    <property type="match status" value="1"/>
</dbReference>
<keyword evidence="3" id="KW-0862">Zinc</keyword>
<name>A0A446BX63_9PEZI</name>
<gene>
    <name evidence="5" type="ORF">TT172_LOCUS9500</name>
</gene>
<evidence type="ECO:0000256" key="1">
    <source>
        <dbReference type="ARBA" id="ARBA00022723"/>
    </source>
</evidence>
<dbReference type="InterPro" id="IPR027377">
    <property type="entry name" value="ZAR1/RTP1-5-like_Znf-3CxxC"/>
</dbReference>
<keyword evidence="2" id="KW-0863">Zinc-finger</keyword>
<dbReference type="GO" id="GO:0008270">
    <property type="term" value="F:zinc ion binding"/>
    <property type="evidence" value="ECO:0007669"/>
    <property type="project" value="UniProtKB-KW"/>
</dbReference>
<evidence type="ECO:0000256" key="3">
    <source>
        <dbReference type="ARBA" id="ARBA00022833"/>
    </source>
</evidence>
<evidence type="ECO:0000259" key="4">
    <source>
        <dbReference type="SMART" id="SM01328"/>
    </source>
</evidence>
<protein>
    <submittedName>
        <fullName evidence="5">36cf638e-6ba0-46b1-b91f-bd182e724c56</fullName>
    </submittedName>
</protein>
<organism evidence="5 6">
    <name type="scientific">Thermothielavioides terrestris</name>
    <dbReference type="NCBI Taxonomy" id="2587410"/>
    <lineage>
        <taxon>Eukaryota</taxon>
        <taxon>Fungi</taxon>
        <taxon>Dikarya</taxon>
        <taxon>Ascomycota</taxon>
        <taxon>Pezizomycotina</taxon>
        <taxon>Sordariomycetes</taxon>
        <taxon>Sordariomycetidae</taxon>
        <taxon>Sordariales</taxon>
        <taxon>Chaetomiaceae</taxon>
        <taxon>Thermothielavioides</taxon>
    </lineage>
</organism>
<evidence type="ECO:0000256" key="2">
    <source>
        <dbReference type="ARBA" id="ARBA00022771"/>
    </source>
</evidence>
<accession>A0A446BX63</accession>
<feature type="domain" description="3CxxC-type" evidence="4">
    <location>
        <begin position="59"/>
        <end position="159"/>
    </location>
</feature>
<dbReference type="EMBL" id="OUUZ01000019">
    <property type="protein sequence ID" value="SPQ27081.1"/>
    <property type="molecule type" value="Genomic_DNA"/>
</dbReference>
<dbReference type="Pfam" id="PF13695">
    <property type="entry name" value="Zn_ribbon_3CxxC"/>
    <property type="match status" value="1"/>
</dbReference>
<evidence type="ECO:0000313" key="5">
    <source>
        <dbReference type="EMBL" id="SPQ27081.1"/>
    </source>
</evidence>
<proteinExistence type="predicted"/>